<keyword evidence="4" id="KW-0393">Immunoglobulin domain</keyword>
<evidence type="ECO:0000256" key="4">
    <source>
        <dbReference type="ARBA" id="ARBA00023319"/>
    </source>
</evidence>
<keyword evidence="2" id="KW-1015">Disulfide bond</keyword>
<dbReference type="EMBL" id="JAHRIO010090251">
    <property type="protein sequence ID" value="MEQ2187583.1"/>
    <property type="molecule type" value="Genomic_DNA"/>
</dbReference>
<dbReference type="CDD" id="cd00096">
    <property type="entry name" value="Ig"/>
    <property type="match status" value="1"/>
</dbReference>
<evidence type="ECO:0000256" key="1">
    <source>
        <dbReference type="ARBA" id="ARBA00022729"/>
    </source>
</evidence>
<feature type="non-terminal residue" evidence="6">
    <location>
        <position position="1"/>
    </location>
</feature>
<evidence type="ECO:0000313" key="7">
    <source>
        <dbReference type="Proteomes" id="UP001476798"/>
    </source>
</evidence>
<dbReference type="Proteomes" id="UP001476798">
    <property type="component" value="Unassembled WGS sequence"/>
</dbReference>
<gene>
    <name evidence="6" type="ORF">GOODEAATRI_006147</name>
</gene>
<proteinExistence type="predicted"/>
<dbReference type="SUPFAM" id="SSF48726">
    <property type="entry name" value="Immunoglobulin"/>
    <property type="match status" value="1"/>
</dbReference>
<dbReference type="SMART" id="SM00408">
    <property type="entry name" value="IGc2"/>
    <property type="match status" value="1"/>
</dbReference>
<dbReference type="Pfam" id="PF07679">
    <property type="entry name" value="I-set"/>
    <property type="match status" value="1"/>
</dbReference>
<dbReference type="PANTHER" id="PTHR44337">
    <property type="entry name" value="CARCINOEMBRYONIC ANTIGEN-RELATED CELL ADHESION MOLECULE 8"/>
    <property type="match status" value="1"/>
</dbReference>
<dbReference type="InterPro" id="IPR007110">
    <property type="entry name" value="Ig-like_dom"/>
</dbReference>
<reference evidence="6 7" key="1">
    <citation type="submission" date="2021-06" db="EMBL/GenBank/DDBJ databases">
        <authorList>
            <person name="Palmer J.M."/>
        </authorList>
    </citation>
    <scope>NUCLEOTIDE SEQUENCE [LARGE SCALE GENOMIC DNA]</scope>
    <source>
        <strain evidence="6 7">GA_2019</strain>
        <tissue evidence="6">Muscle</tissue>
    </source>
</reference>
<dbReference type="InterPro" id="IPR013098">
    <property type="entry name" value="Ig_I-set"/>
</dbReference>
<name>A0ABV0PVZ1_9TELE</name>
<dbReference type="InterPro" id="IPR036179">
    <property type="entry name" value="Ig-like_dom_sf"/>
</dbReference>
<evidence type="ECO:0000313" key="6">
    <source>
        <dbReference type="EMBL" id="MEQ2187583.1"/>
    </source>
</evidence>
<feature type="domain" description="Ig-like" evidence="5">
    <location>
        <begin position="1"/>
        <end position="86"/>
    </location>
</feature>
<dbReference type="PROSITE" id="PS50835">
    <property type="entry name" value="IG_LIKE"/>
    <property type="match status" value="1"/>
</dbReference>
<protein>
    <recommendedName>
        <fullName evidence="5">Ig-like domain-containing protein</fullName>
    </recommendedName>
</protein>
<evidence type="ECO:0000256" key="2">
    <source>
        <dbReference type="ARBA" id="ARBA00023157"/>
    </source>
</evidence>
<accession>A0ABV0PVZ1</accession>
<keyword evidence="3" id="KW-0325">Glycoprotein</keyword>
<evidence type="ECO:0000256" key="3">
    <source>
        <dbReference type="ARBA" id="ARBA00023180"/>
    </source>
</evidence>
<dbReference type="PANTHER" id="PTHR44337:SF22">
    <property type="entry name" value="HEPACAM FAMILY MEMBER 2-LIKE"/>
    <property type="match status" value="1"/>
</dbReference>
<keyword evidence="7" id="KW-1185">Reference proteome</keyword>
<dbReference type="Gene3D" id="2.60.40.10">
    <property type="entry name" value="Immunoglobulins"/>
    <property type="match status" value="1"/>
</dbReference>
<evidence type="ECO:0000259" key="5">
    <source>
        <dbReference type="PROSITE" id="PS50835"/>
    </source>
</evidence>
<dbReference type="InterPro" id="IPR013783">
    <property type="entry name" value="Ig-like_fold"/>
</dbReference>
<dbReference type="InterPro" id="IPR003598">
    <property type="entry name" value="Ig_sub2"/>
</dbReference>
<organism evidence="6 7">
    <name type="scientific">Goodea atripinnis</name>
    <dbReference type="NCBI Taxonomy" id="208336"/>
    <lineage>
        <taxon>Eukaryota</taxon>
        <taxon>Metazoa</taxon>
        <taxon>Chordata</taxon>
        <taxon>Craniata</taxon>
        <taxon>Vertebrata</taxon>
        <taxon>Euteleostomi</taxon>
        <taxon>Actinopterygii</taxon>
        <taxon>Neopterygii</taxon>
        <taxon>Teleostei</taxon>
        <taxon>Neoteleostei</taxon>
        <taxon>Acanthomorphata</taxon>
        <taxon>Ovalentaria</taxon>
        <taxon>Atherinomorphae</taxon>
        <taxon>Cyprinodontiformes</taxon>
        <taxon>Goodeidae</taxon>
        <taxon>Goodea</taxon>
    </lineage>
</organism>
<comment type="caution">
    <text evidence="6">The sequence shown here is derived from an EMBL/GenBank/DDBJ whole genome shotgun (WGS) entry which is preliminary data.</text>
</comment>
<dbReference type="SMART" id="SM00409">
    <property type="entry name" value="IG"/>
    <property type="match status" value="1"/>
</dbReference>
<keyword evidence="1" id="KW-0732">Signal</keyword>
<dbReference type="InterPro" id="IPR052598">
    <property type="entry name" value="IgSF_CEA-related"/>
</dbReference>
<dbReference type="InterPro" id="IPR003599">
    <property type="entry name" value="Ig_sub"/>
</dbReference>
<sequence>PVVGVILSLPSLPVEEKNMSLSCTWTGGTEVTAQWGKDGVTITPSSRITISGGSLVINPASRDDTGVYTCTASNSVSAQSSSKSLTVYCEFTLTKTRGG</sequence>